<dbReference type="Proteomes" id="UP000023758">
    <property type="component" value="Unassembled WGS sequence"/>
</dbReference>
<dbReference type="PANTHER" id="PTHR28066">
    <property type="entry name" value="37S RIBOSOMAL PROTEIN MRP10, MITOCHONDRIAL"/>
    <property type="match status" value="1"/>
</dbReference>
<dbReference type="AlphaFoldDB" id="A0A022W6B1"/>
<name>A0A022W6B1_TRIRU</name>
<accession>A0A022W6B1</accession>
<protein>
    <recommendedName>
        <fullName evidence="2">37S ribosomal protein mrp10, mitochondrial</fullName>
    </recommendedName>
</protein>
<dbReference type="InterPro" id="IPR017264">
    <property type="entry name" value="Ribosomal_mS37_fun"/>
</dbReference>
<dbReference type="EMBL" id="KK207812">
    <property type="protein sequence ID" value="EZF53676.1"/>
    <property type="molecule type" value="Genomic_DNA"/>
</dbReference>
<organism evidence="1">
    <name type="scientific">Trichophyton rubrum CBS 288.86</name>
    <dbReference type="NCBI Taxonomy" id="1215330"/>
    <lineage>
        <taxon>Eukaryota</taxon>
        <taxon>Fungi</taxon>
        <taxon>Dikarya</taxon>
        <taxon>Ascomycota</taxon>
        <taxon>Pezizomycotina</taxon>
        <taxon>Eurotiomycetes</taxon>
        <taxon>Eurotiomycetidae</taxon>
        <taxon>Onygenales</taxon>
        <taxon>Arthrodermataceae</taxon>
        <taxon>Trichophyton</taxon>
    </lineage>
</organism>
<gene>
    <name evidence="1" type="ORF">H103_03465</name>
</gene>
<dbReference type="PANTHER" id="PTHR28066:SF1">
    <property type="entry name" value="SMALL RIBOSOMAL SUBUNIT PROTEIN MS37"/>
    <property type="match status" value="1"/>
</dbReference>
<sequence>MPPKSAATAGTIRLQSLPRLKIKSPMKYDQNPCLAAMTAVLSKFLPWINWWFKKYLGCGNARTVANISFIILDCWGATGYSVQGCLALEQQLRLCTDSHPTKVKRKNTVNYHLARMFRMISPRRKEK</sequence>
<dbReference type="GO" id="GO:0032543">
    <property type="term" value="P:mitochondrial translation"/>
    <property type="evidence" value="ECO:0007669"/>
    <property type="project" value="InterPro"/>
</dbReference>
<dbReference type="OrthoDB" id="2210at2759"/>
<evidence type="ECO:0008006" key="2">
    <source>
        <dbReference type="Google" id="ProtNLM"/>
    </source>
</evidence>
<dbReference type="GO" id="GO:0005763">
    <property type="term" value="C:mitochondrial small ribosomal subunit"/>
    <property type="evidence" value="ECO:0007669"/>
    <property type="project" value="TreeGrafter"/>
</dbReference>
<evidence type="ECO:0000313" key="1">
    <source>
        <dbReference type="EMBL" id="EZF53676.1"/>
    </source>
</evidence>
<dbReference type="HOGENOM" id="CLU_162186_0_1_1"/>
<dbReference type="GO" id="GO:0003735">
    <property type="term" value="F:structural constituent of ribosome"/>
    <property type="evidence" value="ECO:0007669"/>
    <property type="project" value="InterPro"/>
</dbReference>
<reference evidence="1" key="1">
    <citation type="submission" date="2014-02" db="EMBL/GenBank/DDBJ databases">
        <title>The Genome Sequence of Trichophyton rubrum (morphotype fischeri) CBS 288.86.</title>
        <authorList>
            <consortium name="The Broad Institute Genomics Platform"/>
            <person name="Cuomo C.A."/>
            <person name="White T.C."/>
            <person name="Graser Y."/>
            <person name="Martinez-Rossi N."/>
            <person name="Heitman J."/>
            <person name="Young S.K."/>
            <person name="Zeng Q."/>
            <person name="Gargeya S."/>
            <person name="Abouelleil A."/>
            <person name="Alvarado L."/>
            <person name="Chapman S.B."/>
            <person name="Gainer-Dewar J."/>
            <person name="Goldberg J."/>
            <person name="Griggs A."/>
            <person name="Gujja S."/>
            <person name="Hansen M."/>
            <person name="Howarth C."/>
            <person name="Imamovic A."/>
            <person name="Larimer J."/>
            <person name="Martinez D."/>
            <person name="Murphy C."/>
            <person name="Pearson M.D."/>
            <person name="Persinoti G."/>
            <person name="Poon T."/>
            <person name="Priest M."/>
            <person name="Roberts A.D."/>
            <person name="Saif S."/>
            <person name="Shea T.D."/>
            <person name="Sykes S.N."/>
            <person name="Wortman J."/>
            <person name="Nusbaum C."/>
            <person name="Birren B."/>
        </authorList>
    </citation>
    <scope>NUCLEOTIDE SEQUENCE [LARGE SCALE GENOMIC DNA]</scope>
    <source>
        <strain evidence="1">CBS 288.86</strain>
    </source>
</reference>
<proteinExistence type="predicted"/>